<feature type="compositionally biased region" description="Low complexity" evidence="2">
    <location>
        <begin position="1866"/>
        <end position="1882"/>
    </location>
</feature>
<feature type="compositionally biased region" description="Pro residues" evidence="2">
    <location>
        <begin position="1582"/>
        <end position="1597"/>
    </location>
</feature>
<comment type="caution">
    <text evidence="4">The sequence shown here is derived from an EMBL/GenBank/DDBJ whole genome shotgun (WGS) entry which is preliminary data.</text>
</comment>
<feature type="region of interest" description="Disordered" evidence="2">
    <location>
        <begin position="115"/>
        <end position="152"/>
    </location>
</feature>
<proteinExistence type="predicted"/>
<feature type="compositionally biased region" description="Low complexity" evidence="2">
    <location>
        <begin position="1156"/>
        <end position="1170"/>
    </location>
</feature>
<feature type="region of interest" description="Disordered" evidence="2">
    <location>
        <begin position="1851"/>
        <end position="1882"/>
    </location>
</feature>
<feature type="region of interest" description="Disordered" evidence="2">
    <location>
        <begin position="1151"/>
        <end position="1177"/>
    </location>
</feature>
<feature type="compositionally biased region" description="Low complexity" evidence="2">
    <location>
        <begin position="1665"/>
        <end position="1685"/>
    </location>
</feature>
<dbReference type="EMBL" id="MFLK01000015">
    <property type="protein sequence ID" value="OGG66277.1"/>
    <property type="molecule type" value="Genomic_DNA"/>
</dbReference>
<name>A0A1F6DY53_9BACT</name>
<accession>A0A1F6DY53</accession>
<evidence type="ECO:0000256" key="1">
    <source>
        <dbReference type="SAM" id="Coils"/>
    </source>
</evidence>
<gene>
    <name evidence="4" type="ORF">A3D71_03735</name>
</gene>
<keyword evidence="1" id="KW-0175">Coiled coil</keyword>
<evidence type="ECO:0000256" key="2">
    <source>
        <dbReference type="SAM" id="MobiDB-lite"/>
    </source>
</evidence>
<feature type="compositionally biased region" description="Pro residues" evidence="2">
    <location>
        <begin position="2020"/>
        <end position="2058"/>
    </location>
</feature>
<organism evidence="4 5">
    <name type="scientific">Candidatus Kaiserbacteria bacterium RIFCSPHIGHO2_02_FULL_55_20</name>
    <dbReference type="NCBI Taxonomy" id="1798497"/>
    <lineage>
        <taxon>Bacteria</taxon>
        <taxon>Candidatus Kaiseribacteriota</taxon>
    </lineage>
</organism>
<feature type="chain" id="PRO_5009524050" evidence="3">
    <location>
        <begin position="28"/>
        <end position="2142"/>
    </location>
</feature>
<evidence type="ECO:0000256" key="3">
    <source>
        <dbReference type="SAM" id="SignalP"/>
    </source>
</evidence>
<evidence type="ECO:0000313" key="4">
    <source>
        <dbReference type="EMBL" id="OGG66277.1"/>
    </source>
</evidence>
<feature type="region of interest" description="Disordered" evidence="2">
    <location>
        <begin position="1573"/>
        <end position="1717"/>
    </location>
</feature>
<evidence type="ECO:0000313" key="5">
    <source>
        <dbReference type="Proteomes" id="UP000177652"/>
    </source>
</evidence>
<sequence length="2142" mass="227314">MPTALRVIFLVPLCALLLFAFSTTVYAAPVDAEGNSDGNLDCPSQSFYVYVKGGGKVIDGKPNLYGKTCISLENKDVAAKGHCEGPKNCKADLCDDKPCALPPIKVEDVKKAVYGDTPPPAVVPPPSLSDRGDVSGGLPQNPIPPGTNQSLVDQALFNPTPLAEQKDTPPPSANSVGEVLKRADTQPGVIDKIRDFFSPAPLNPNQDTFQLQPTKYDDFGNEIPQTVGPQTDSFIGADSTFTENKEQMQLTGTPTCDGWMSCMREKVSTLFNPSELEEAKARKLESNWNFGNMKSCSGGICSGYQSFSTPEEGAKADINNIAKWVDRGDDTLNKLMNRLSPSNDGNDTRGMVNYLSDKLGISPNTRLDLGNETQIVNLFNEKAFLEHSVRATDVMPSREIIGAYQAVAQNYGFQGDSLAVSQVPLPQDNPLVGGSYSYGPGGASGFDNLAAYNYFNDDNTAAWNEVKLNDEAVRQQMFNDAGLSGLALEYPSNDALRMNQPEYSRQDLTVNTSAGLSGGLSGSLAADVSPAAKVPDILSADNFAEWAEVARTENLASNNLLSGDNAAAWDEVSRDDKLATNNFFSNNNDTAWAEVARNENFASNDYLSGDNADAWEQAKRDDQAVIDQQKRDADLAVLIDNEQRVYDEADKQAALDEAARNNVDNAANDTERIAALAEYDKQKAAADEAARNNIDNAANDAERRAALVEYDNQKAAEAEQARKLEEARNNVDIAANDAERRVAIEEYDKQKALEENKIIASNEQYLKDRQNAAARALSESEKKASYDVELRNDFINNRAVDVSTDKDGITKYRFGSKEDTDKFTELNNSARSSISDYKTALDAKSNADNELRSYIDQNDKSPDLGAVYLKTHLESNLKTADLEVDRARQDLVVARSADQSAVIDMASGLTQKDLTDDAQARLDAATAKRDKIADDISNVAKGNMTPELKALADGQEGYLAKGMRVTSEFIKGAFNVKSLLSSAVDVNALSPELRAAYEQAQPRASVIGQFGAFWATDLVDRSRVELALQGWTDLTQKEQVENYVNPSTAADRAGNIAMIWLEVGAPGAGRAIGMLASEARLAAGTESGVAAAGGDALGGGVTGARAGAVSGLDASEVGLRAAGKDVAAARPAPISESPVWDANAGSWRDPKTGRFAEAPSAEAAPAATPKPVEPVRIPTEAELDRAAVERMAGEGPTPVKTPAAEPVAPKAVEPAAPAPEVASAAEKPWYQRLRESIFGKSETPPAAVEVPRPVEPAPRISEPVRAPTQAELDQAAVERMAGEGPTPVKTLASAPESTIGRSYPVSSDSPVRSVAAVPLDDAIATKTLTNGQPDTVTLYRGINQKYDPNFAGPDPFFTPDKNEAVRYALRNGGSEQEIVAIQVDKNALRDLQAYRELEGASGGRPPGFGEQTNGYVQVPQDWIAPGTKTPSLTAEIEGAGSRLQQITKGYNDEANAAISARGAAGQRVEFDYKAAGGDWSKLSSAEKRALIESNPDYIAAQQRVDIVAANEKQAVKKLAKEYFPPAPTDVVPAAEKSWLGKKWEDLKSSFGYGENPPVVETPKAAVAPETVPAPKVDAPAPRVEPAPPEIAPTPKPAEAPAARAEPAPVETIPPAPAAESKSWWQWTKERLGLSEKPPVAEPPAAAETPKAAVVPESAPAPKVDAPAPRVEPAPAEVAPAPKAVEPVPPTPELATAPEKSWWQGMKERLGFSEKPPAQAPLTQAERDALVAGDQGPVVERAAAAPRSAEPPAPKAEPAPAETTPPARAATEPAPIEPVKRGSGDVSRPNAEITMGDEGPVALRSGAENPSGKVWNDRTLTRDEFIADYKAVYPKTSLTDAQLAERYAAGKRLNPQTGQLKVPETPAPAAATTPAGTPAAPAVAGTPSLLSRAASWVGDNKKITMWGVVGGLTAWVYFTPPLVRAPLDSLPPENKAPAAPVPPVVEPPAKTEVPPPVVRKEVLPPVTRRDVVQTGYPDNRNGGSGDFCISSVNPVVVIPNVKPGPGCYNNPGQNSAWRTFPPMPPPPPPSTPSPTPTPTPTPTQLPVSPKPTPTPTSTPPVLQPYATLIANPSTVLPGGKSRLIWSSVNTSGCELFAPGSVSMATTTRGSTSTLPLATTTQFTLNCSATSGATTSAQTTVTVH</sequence>
<feature type="compositionally biased region" description="Low complexity" evidence="2">
    <location>
        <begin position="1757"/>
        <end position="1773"/>
    </location>
</feature>
<feature type="region of interest" description="Disordered" evidence="2">
    <location>
        <begin position="2008"/>
        <end position="2058"/>
    </location>
</feature>
<feature type="signal peptide" evidence="3">
    <location>
        <begin position="1"/>
        <end position="27"/>
    </location>
</feature>
<feature type="compositionally biased region" description="Pro residues" evidence="2">
    <location>
        <begin position="117"/>
        <end position="127"/>
    </location>
</feature>
<feature type="compositionally biased region" description="Low complexity" evidence="2">
    <location>
        <begin position="1598"/>
        <end position="1610"/>
    </location>
</feature>
<keyword evidence="3" id="KW-0732">Signal</keyword>
<dbReference type="STRING" id="1798497.A3D71_03735"/>
<dbReference type="Proteomes" id="UP000177652">
    <property type="component" value="Unassembled WGS sequence"/>
</dbReference>
<feature type="region of interest" description="Disordered" evidence="2">
    <location>
        <begin position="1740"/>
        <end position="1814"/>
    </location>
</feature>
<protein>
    <submittedName>
        <fullName evidence="4">Uncharacterized protein</fullName>
    </submittedName>
</protein>
<feature type="compositionally biased region" description="Low complexity" evidence="2">
    <location>
        <begin position="1642"/>
        <end position="1656"/>
    </location>
</feature>
<feature type="coiled-coil region" evidence="1">
    <location>
        <begin position="707"/>
        <end position="764"/>
    </location>
</feature>
<reference evidence="4 5" key="1">
    <citation type="journal article" date="2016" name="Nat. Commun.">
        <title>Thousands of microbial genomes shed light on interconnected biogeochemical processes in an aquifer system.</title>
        <authorList>
            <person name="Anantharaman K."/>
            <person name="Brown C.T."/>
            <person name="Hug L.A."/>
            <person name="Sharon I."/>
            <person name="Castelle C.J."/>
            <person name="Probst A.J."/>
            <person name="Thomas B.C."/>
            <person name="Singh A."/>
            <person name="Wilkins M.J."/>
            <person name="Karaoz U."/>
            <person name="Brodie E.L."/>
            <person name="Williams K.H."/>
            <person name="Hubbard S.S."/>
            <person name="Banfield J.F."/>
        </authorList>
    </citation>
    <scope>NUCLEOTIDE SEQUENCE [LARGE SCALE GENOMIC DNA]</scope>
</reference>